<dbReference type="RefSeq" id="WP_043282544.1">
    <property type="nucleotide sequence ID" value="NZ_CP013380.1"/>
</dbReference>
<dbReference type="KEGG" id="bhg:I6G56_08245"/>
<sequence length="284" mass="30900">MDTQTVFGEADSLGAHLYVLVDPLQNGSLPGALSVRSDHVACLMDGGADVRAVSPHLVYIPPSHFESARAWLERHGPSSPCATLLASPLPLAALAAHLKSFLRVRLPDGEPIVLAYWDPAILATLAGSAEDETLFVKGPVLSDAQRQAWLAPILRWTYWDREGALRQIDWRQARMPASAATLRPPFKLDQGQVDALIDASVPDGVLLHFAERAPSVLADMPERERYGFICRQINRARQRGIEGTGAWMEYCALAARHGEAFDATSEGAVLLTQLLPAANDRLQA</sequence>
<dbReference type="Pfam" id="PF13503">
    <property type="entry name" value="DUF4123"/>
    <property type="match status" value="1"/>
</dbReference>
<feature type="domain" description="DUF4123" evidence="1">
    <location>
        <begin position="17"/>
        <end position="131"/>
    </location>
</feature>
<name>A0A7U4SSR0_9BURK</name>
<accession>A0A7T2U3P6</accession>
<dbReference type="InterPro" id="IPR025391">
    <property type="entry name" value="DUF4123"/>
</dbReference>
<dbReference type="EMBL" id="CP065686">
    <property type="protein sequence ID" value="QPS45034.1"/>
    <property type="molecule type" value="Genomic_DNA"/>
</dbReference>
<proteinExistence type="predicted"/>
<gene>
    <name evidence="2" type="ORF">I6G56_08245</name>
</gene>
<organism evidence="2 3">
    <name type="scientific">Burkholderia humptydooensis</name>
    <dbReference type="NCBI Taxonomy" id="430531"/>
    <lineage>
        <taxon>Bacteria</taxon>
        <taxon>Pseudomonadati</taxon>
        <taxon>Pseudomonadota</taxon>
        <taxon>Betaproteobacteria</taxon>
        <taxon>Burkholderiales</taxon>
        <taxon>Burkholderiaceae</taxon>
        <taxon>Burkholderia</taxon>
        <taxon>pseudomallei group</taxon>
    </lineage>
</organism>
<evidence type="ECO:0000313" key="3">
    <source>
        <dbReference type="Proteomes" id="UP000594943"/>
    </source>
</evidence>
<dbReference type="AlphaFoldDB" id="A0A7U4SSR0"/>
<reference evidence="2 3" key="1">
    <citation type="submission" date="2020-12" db="EMBL/GenBank/DDBJ databases">
        <title>FDA dAtabase for Regulatory Grade micrObial Sequences (FDA-ARGOS): Supporting development and validation of Infectious Disease Dx tests.</title>
        <authorList>
            <person name="Nelson B."/>
            <person name="Plummer A."/>
            <person name="Tallon L."/>
            <person name="Sadzewicz L."/>
            <person name="Zhao X."/>
            <person name="Boylan J."/>
            <person name="Ott S."/>
            <person name="Bowen H."/>
            <person name="Vavikolanu K."/>
            <person name="Mehta A."/>
            <person name="Aluvathingal J."/>
            <person name="Nadendla S."/>
            <person name="Myers T."/>
            <person name="Yan Y."/>
            <person name="Sichtig H."/>
        </authorList>
    </citation>
    <scope>NUCLEOTIDE SEQUENCE [LARGE SCALE GENOMIC DNA]</scope>
    <source>
        <strain evidence="2 3">FDAARGOS_899</strain>
    </source>
</reference>
<evidence type="ECO:0000259" key="1">
    <source>
        <dbReference type="Pfam" id="PF13503"/>
    </source>
</evidence>
<accession>A0A7U4SSR0</accession>
<protein>
    <submittedName>
        <fullName evidence="2">DUF4123 domain-containing protein</fullName>
    </submittedName>
</protein>
<dbReference type="Proteomes" id="UP000594943">
    <property type="component" value="Chromosome 1"/>
</dbReference>
<evidence type="ECO:0000313" key="2">
    <source>
        <dbReference type="EMBL" id="QPS45034.1"/>
    </source>
</evidence>